<keyword evidence="7" id="KW-1133">Transmembrane helix</keyword>
<dbReference type="AlphaFoldDB" id="A0A7N0T5J2"/>
<feature type="transmembrane region" description="Helical" evidence="7">
    <location>
        <begin position="18"/>
        <end position="36"/>
    </location>
</feature>
<evidence type="ECO:0000256" key="7">
    <source>
        <dbReference type="SAM" id="Phobius"/>
    </source>
</evidence>
<evidence type="ECO:0000313" key="8">
    <source>
        <dbReference type="EnsemblPlants" id="Kaladp0023s0012.1.v1.1.CDS.1"/>
    </source>
</evidence>
<evidence type="ECO:0000256" key="1">
    <source>
        <dbReference type="ARBA" id="ARBA00003534"/>
    </source>
</evidence>
<organism evidence="8 9">
    <name type="scientific">Kalanchoe fedtschenkoi</name>
    <name type="common">Lavender scallops</name>
    <name type="synonym">South American air plant</name>
    <dbReference type="NCBI Taxonomy" id="63787"/>
    <lineage>
        <taxon>Eukaryota</taxon>
        <taxon>Viridiplantae</taxon>
        <taxon>Streptophyta</taxon>
        <taxon>Embryophyta</taxon>
        <taxon>Tracheophyta</taxon>
        <taxon>Spermatophyta</taxon>
        <taxon>Magnoliopsida</taxon>
        <taxon>eudicotyledons</taxon>
        <taxon>Gunneridae</taxon>
        <taxon>Pentapetalae</taxon>
        <taxon>Saxifragales</taxon>
        <taxon>Crassulaceae</taxon>
        <taxon>Kalanchoe</taxon>
    </lineage>
</organism>
<evidence type="ECO:0000256" key="5">
    <source>
        <dbReference type="ARBA" id="ARBA00023316"/>
    </source>
</evidence>
<dbReference type="EnsemblPlants" id="Kaladp0023s0012.1.v1.1">
    <property type="protein sequence ID" value="Kaladp0023s0012.1.v1.1.CDS.1"/>
    <property type="gene ID" value="Kaladp0023s0012.v1.1"/>
</dbReference>
<evidence type="ECO:0000256" key="4">
    <source>
        <dbReference type="ARBA" id="ARBA00022512"/>
    </source>
</evidence>
<keyword evidence="4 6" id="KW-0134">Cell wall</keyword>
<evidence type="ECO:0000313" key="9">
    <source>
        <dbReference type="Proteomes" id="UP000594263"/>
    </source>
</evidence>
<dbReference type="Proteomes" id="UP000594263">
    <property type="component" value="Unplaced"/>
</dbReference>
<dbReference type="Gramene" id="Kaladp0023s0012.1.v1.1">
    <property type="protein sequence ID" value="Kaladp0023s0012.1.v1.1.CDS.1"/>
    <property type="gene ID" value="Kaladp0023s0012.v1.1"/>
</dbReference>
<keyword evidence="7" id="KW-0472">Membrane</keyword>
<protein>
    <recommendedName>
        <fullName evidence="6">Pectin acetylesterase</fullName>
        <ecNumber evidence="6">3.1.1.-</ecNumber>
    </recommendedName>
</protein>
<dbReference type="Pfam" id="PF03283">
    <property type="entry name" value="PAE"/>
    <property type="match status" value="1"/>
</dbReference>
<keyword evidence="6" id="KW-0378">Hydrolase</keyword>
<evidence type="ECO:0000256" key="6">
    <source>
        <dbReference type="RuleBase" id="RU363114"/>
    </source>
</evidence>
<accession>A0A7N0T5J2</accession>
<dbReference type="PANTHER" id="PTHR21562">
    <property type="entry name" value="NOTUM-RELATED"/>
    <property type="match status" value="1"/>
</dbReference>
<dbReference type="InterPro" id="IPR004963">
    <property type="entry name" value="PAE/NOTUM"/>
</dbReference>
<dbReference type="PANTHER" id="PTHR21562:SF83">
    <property type="entry name" value="PECTIN ACETYLESTERASE 4"/>
    <property type="match status" value="1"/>
</dbReference>
<evidence type="ECO:0000256" key="2">
    <source>
        <dbReference type="ARBA" id="ARBA00004191"/>
    </source>
</evidence>
<keyword evidence="9" id="KW-1185">Reference proteome</keyword>
<dbReference type="GO" id="GO:0016787">
    <property type="term" value="F:hydrolase activity"/>
    <property type="evidence" value="ECO:0007669"/>
    <property type="project" value="UniProtKB-KW"/>
</dbReference>
<dbReference type="EC" id="3.1.1.-" evidence="6"/>
<keyword evidence="7" id="KW-0812">Transmembrane</keyword>
<name>A0A7N0T5J2_KALFE</name>
<sequence>MAIAGSAALGKKLAKRDWAIAIAGFAAFIFLLSTFTDFAPVNRLPTPPPATAPDLVDLTLSRVARARAAYCLDGSVPGYHFRKGSGSGARSWILHIEGGGWCDSVESCSFRKTTALGSSDFMDPRVPFSGILSSDEKRNPDFHSWNKVKIRYCDGASLAGVPESELKLGNSSGLFFRGRLIWESLMEEFLSMGLSSAKQAILSGCSAGALATLIHCDGFREMLPDDATVKCVSDAGFFLNEKDVTGSSTMESFYGRVVSLQGLAKSLPKECTARSEASTCLFPREIIPTVKTPVFVVNPAYDFWQIQNVLVPSSKMAFASNWFKCRQGLRYCDPDQVAKLQEFRNSLLNALSDFQKHHDEGGMFVNSCYIHCQTWMGETWHSPSSPRIDGRTIAEAVGDWFFNRRAVKLIDCAYPCNPTCYHMDFTKRG</sequence>
<keyword evidence="6" id="KW-0964">Secreted</keyword>
<dbReference type="GO" id="GO:0071555">
    <property type="term" value="P:cell wall organization"/>
    <property type="evidence" value="ECO:0007669"/>
    <property type="project" value="UniProtKB-KW"/>
</dbReference>
<proteinExistence type="inferred from homology"/>
<reference evidence="8" key="1">
    <citation type="submission" date="2021-01" db="UniProtKB">
        <authorList>
            <consortium name="EnsemblPlants"/>
        </authorList>
    </citation>
    <scope>IDENTIFICATION</scope>
</reference>
<evidence type="ECO:0000256" key="3">
    <source>
        <dbReference type="ARBA" id="ARBA00005784"/>
    </source>
</evidence>
<comment type="similarity">
    <text evidence="3 6">Belongs to the pectinacetylesterase family.</text>
</comment>
<keyword evidence="5 6" id="KW-0961">Cell wall biogenesis/degradation</keyword>
<comment type="function">
    <text evidence="1 6">Hydrolyzes acetyl esters in homogalacturonan regions of pectin. In type I primary cell wall, galacturonic acid residues of pectin can be acetylated at the O-2 and O-3 positions. Decreasing the degree of acetylation of pectin gels in vitro alters their physical properties.</text>
</comment>
<dbReference type="OMA" id="HCQTEME"/>
<comment type="subcellular location">
    <subcellularLocation>
        <location evidence="2 6">Secreted</location>
        <location evidence="2 6">Cell wall</location>
    </subcellularLocation>
</comment>